<comment type="subcellular location">
    <subcellularLocation>
        <location evidence="1">Cell membrane</location>
        <topology evidence="1">Multi-pass membrane protein</topology>
    </subcellularLocation>
</comment>
<dbReference type="Proteomes" id="UP000269431">
    <property type="component" value="Chromosome"/>
</dbReference>
<feature type="transmembrane region" description="Helical" evidence="6">
    <location>
        <begin position="388"/>
        <end position="406"/>
    </location>
</feature>
<dbReference type="Proteomes" id="UP000275843">
    <property type="component" value="Chromosome"/>
</dbReference>
<evidence type="ECO:0000313" key="30">
    <source>
        <dbReference type="Proteomes" id="UP000594632"/>
    </source>
</evidence>
<feature type="transmembrane region" description="Helical" evidence="6">
    <location>
        <begin position="364"/>
        <end position="382"/>
    </location>
</feature>
<dbReference type="Proteomes" id="UP000273443">
    <property type="component" value="Chromosome"/>
</dbReference>
<sequence length="417" mass="45078">MSEKKLLTFWQALFIGLGNIIGAGIFVMAGSTISVAGPGAIIAFIFTAIFAMSIGLNSAELSSIFTDVEGGVYSFTLKTLGEMSGFLVGWFRVISYVIGGAATALGFSGYLLLFGLPKTLYYTLAVILIVILLVLDYFGIGTVAEVDTIFVIINISSLILFSLTIPIIVGIKVHNFVPLFPHGIQGVLTTSNLAFFSYSGFNTIVTLTPSTKNGEKVIPRAIVMSLIITSIIYISVIFSMVDAMPWYYYGQTSAPLSLALSQIHAPTWLFLITSISAILATISVTLSIIVASERTLRQLSRDFQLPVKHELLVVGGIMLASLLLGNVEAIALASNFGIIFSYMLTGLEVIIVRRKGLRGSFRSPAFPVIQVFAIILSALFMISLGLNSLEIGVVTLFIGILVYETLREVKAHENRKK</sequence>
<reference evidence="7" key="5">
    <citation type="submission" date="2018-10" db="EMBL/GenBank/DDBJ databases">
        <authorList>
            <person name="McCarthy S."/>
            <person name="Gradnigo J."/>
            <person name="Johnson T."/>
            <person name="Payne S."/>
            <person name="Lipzen A."/>
            <person name="Schackwitz W."/>
            <person name="Martin J."/>
            <person name="Moriyama E."/>
            <person name="Blum P."/>
        </authorList>
    </citation>
    <scope>NUCLEOTIDE SEQUENCE</scope>
    <source>
        <strain evidence="7">SARC-B</strain>
        <strain evidence="8">SARC-C</strain>
        <strain evidence="9">SULA</strain>
    </source>
</reference>
<feature type="transmembrane region" description="Helical" evidence="6">
    <location>
        <begin position="222"/>
        <end position="248"/>
    </location>
</feature>
<dbReference type="KEGG" id="ssof:SULC_2333"/>
<dbReference type="EMBL" id="CP050869">
    <property type="protein sequence ID" value="QPG48886.1"/>
    <property type="molecule type" value="Genomic_DNA"/>
</dbReference>
<feature type="transmembrane region" description="Helical" evidence="6">
    <location>
        <begin position="268"/>
        <end position="290"/>
    </location>
</feature>
<dbReference type="EMBL" id="CP033239">
    <property type="protein sequence ID" value="AZF79447.1"/>
    <property type="molecule type" value="Genomic_DNA"/>
</dbReference>
<dbReference type="Proteomes" id="UP000033057">
    <property type="component" value="Chromosome"/>
</dbReference>
<dbReference type="EMBL" id="CP033235">
    <property type="protein sequence ID" value="AZF68977.1"/>
    <property type="molecule type" value="Genomic_DNA"/>
</dbReference>
<dbReference type="Proteomes" id="UP000076770">
    <property type="component" value="Chromosome i"/>
</dbReference>
<evidence type="ECO:0000313" key="13">
    <source>
        <dbReference type="EMBL" id="AZF76840.1"/>
    </source>
</evidence>
<evidence type="ECO:0000313" key="17">
    <source>
        <dbReference type="EMBL" id="QPG48886.1"/>
    </source>
</evidence>
<evidence type="ECO:0000256" key="6">
    <source>
        <dbReference type="SAM" id="Phobius"/>
    </source>
</evidence>
<dbReference type="EMBL" id="CP011055">
    <property type="protein sequence ID" value="AKA74497.1"/>
    <property type="molecule type" value="Genomic_DNA"/>
</dbReference>
<protein>
    <submittedName>
        <fullName evidence="7">Amino acid permease</fullName>
    </submittedName>
    <submittedName>
        <fullName evidence="18">Amino acid transporter</fullName>
    </submittedName>
</protein>
<keyword evidence="2" id="KW-1003">Cell membrane</keyword>
<feature type="transmembrane region" description="Helical" evidence="6">
    <location>
        <begin position="333"/>
        <end position="352"/>
    </location>
</feature>
<dbReference type="EMBL" id="CP033238">
    <property type="protein sequence ID" value="AZF76840.1"/>
    <property type="molecule type" value="Genomic_DNA"/>
</dbReference>
<dbReference type="GeneID" id="44130282"/>
<feature type="transmembrane region" description="Helical" evidence="6">
    <location>
        <begin position="7"/>
        <end position="29"/>
    </location>
</feature>
<evidence type="ECO:0000256" key="3">
    <source>
        <dbReference type="ARBA" id="ARBA00022692"/>
    </source>
</evidence>
<dbReference type="Gene3D" id="1.20.1740.10">
    <property type="entry name" value="Amino acid/polyamine transporter I"/>
    <property type="match status" value="1"/>
</dbReference>
<dbReference type="Proteomes" id="UP000267993">
    <property type="component" value="Chromosome"/>
</dbReference>
<dbReference type="Proteomes" id="UP000282269">
    <property type="component" value="Chromosome"/>
</dbReference>
<dbReference type="OrthoDB" id="43026at2157"/>
<evidence type="ECO:0000313" key="14">
    <source>
        <dbReference type="EMBL" id="AZF79447.1"/>
    </source>
</evidence>
<evidence type="ECO:0000313" key="10">
    <source>
        <dbReference type="EMBL" id="AZF68977.1"/>
    </source>
</evidence>
<feature type="transmembrane region" description="Helical" evidence="6">
    <location>
        <begin position="119"/>
        <end position="138"/>
    </location>
</feature>
<evidence type="ECO:0000313" key="12">
    <source>
        <dbReference type="EMBL" id="AZF74217.1"/>
    </source>
</evidence>
<evidence type="ECO:0000256" key="1">
    <source>
        <dbReference type="ARBA" id="ARBA00004651"/>
    </source>
</evidence>
<dbReference type="EMBL" id="CP011056">
    <property type="protein sequence ID" value="AKA77193.1"/>
    <property type="molecule type" value="Genomic_DNA"/>
</dbReference>
<feature type="transmembrane region" description="Helical" evidence="6">
    <location>
        <begin position="35"/>
        <end position="56"/>
    </location>
</feature>
<keyword evidence="3 6" id="KW-0812">Transmembrane</keyword>
<gene>
    <name evidence="17" type="ORF">HFC64_02045</name>
    <name evidence="18" type="ORF">SSOP1_1583</name>
    <name evidence="9" type="ORF">SULA_2335</name>
    <name evidence="7" type="ORF">SULB_2336</name>
    <name evidence="8" type="ORF">SULC_2333</name>
    <name evidence="10" type="ORF">SULG_11815</name>
    <name evidence="11" type="ORF">SULH_11815</name>
    <name evidence="12" type="ORF">SULI_11815</name>
    <name evidence="13" type="ORF">SULM_11805</name>
    <name evidence="14" type="ORF">SULN_11805</name>
    <name evidence="15" type="ORF">SULO_11815</name>
    <name evidence="16" type="ORF">SULZ_11815</name>
</gene>
<evidence type="ECO:0000313" key="21">
    <source>
        <dbReference type="Proteomes" id="UP000033106"/>
    </source>
</evidence>
<name>A0A0E3ME07_SACSO</name>
<dbReference type="RefSeq" id="WP_009989151.1">
    <property type="nucleotide sequence ID" value="NZ_CP011055.2"/>
</dbReference>
<dbReference type="PATRIC" id="fig|2287.6.peg.2446"/>
<dbReference type="GO" id="GO:0022857">
    <property type="term" value="F:transmembrane transporter activity"/>
    <property type="evidence" value="ECO:0007669"/>
    <property type="project" value="InterPro"/>
</dbReference>
<dbReference type="Proteomes" id="UP000273194">
    <property type="component" value="Chromosome"/>
</dbReference>
<reference evidence="23 24" key="4">
    <citation type="journal article" date="2018" name="Proc. Natl. Acad. Sci. U.S.A.">
        <title>Nonmutational mechanism of inheritance in the Archaeon Sulfolobus solfataricus.</title>
        <authorList>
            <person name="Payne S."/>
            <person name="McCarthy S."/>
            <person name="Johnson T."/>
            <person name="North E."/>
            <person name="Blum P."/>
        </authorList>
    </citation>
    <scope>NUCLEOTIDE SEQUENCE [LARGE SCALE GENOMIC DNA]</scope>
    <source>
        <strain evidence="11 23">SARC-H</strain>
        <strain evidence="12 27">SARC-I</strain>
        <strain evidence="14 28">SARC-N</strain>
        <strain evidence="15 29">SARC-O</strain>
        <strain evidence="16 24">SUL120</strain>
        <strain evidence="10 25">SULG</strain>
        <strain evidence="13 26">SULM</strain>
    </source>
</reference>
<evidence type="ECO:0000313" key="26">
    <source>
        <dbReference type="Proteomes" id="UP000273443"/>
    </source>
</evidence>
<evidence type="ECO:0000256" key="4">
    <source>
        <dbReference type="ARBA" id="ARBA00022989"/>
    </source>
</evidence>
<keyword evidence="4 6" id="KW-1133">Transmembrane helix</keyword>
<evidence type="ECO:0000313" key="24">
    <source>
        <dbReference type="Proteomes" id="UP000269431"/>
    </source>
</evidence>
<feature type="transmembrane region" description="Helical" evidence="6">
    <location>
        <begin position="183"/>
        <end position="201"/>
    </location>
</feature>
<dbReference type="KEGG" id="ssoa:SULA_2335"/>
<evidence type="ECO:0000313" key="9">
    <source>
        <dbReference type="EMBL" id="AKA79885.1"/>
    </source>
</evidence>
<dbReference type="InterPro" id="IPR002293">
    <property type="entry name" value="AA/rel_permease1"/>
</dbReference>
<evidence type="ECO:0000313" key="29">
    <source>
        <dbReference type="Proteomes" id="UP000282269"/>
    </source>
</evidence>
<dbReference type="EMBL" id="CP033236">
    <property type="protein sequence ID" value="AZF71597.1"/>
    <property type="molecule type" value="Genomic_DNA"/>
</dbReference>
<evidence type="ECO:0000313" key="8">
    <source>
        <dbReference type="EMBL" id="AKA77193.1"/>
    </source>
</evidence>
<accession>A0A0E3ME07</accession>
<dbReference type="GeneID" id="1454470"/>
<evidence type="ECO:0000313" key="20">
    <source>
        <dbReference type="Proteomes" id="UP000033085"/>
    </source>
</evidence>
<evidence type="ECO:0000313" key="23">
    <source>
        <dbReference type="Proteomes" id="UP000267993"/>
    </source>
</evidence>
<dbReference type="OMA" id="AMFSTAN"/>
<evidence type="ECO:0000313" key="16">
    <source>
        <dbReference type="EMBL" id="AZF84635.1"/>
    </source>
</evidence>
<dbReference type="Proteomes" id="UP000033085">
    <property type="component" value="Chromosome"/>
</dbReference>
<dbReference type="EMBL" id="CP033237">
    <property type="protein sequence ID" value="AZF74217.1"/>
    <property type="molecule type" value="Genomic_DNA"/>
</dbReference>
<dbReference type="GO" id="GO:0005886">
    <property type="term" value="C:plasma membrane"/>
    <property type="evidence" value="ECO:0007669"/>
    <property type="project" value="UniProtKB-SubCell"/>
</dbReference>
<dbReference type="EMBL" id="CP033240">
    <property type="protein sequence ID" value="AZF82052.1"/>
    <property type="molecule type" value="Genomic_DNA"/>
</dbReference>
<feature type="transmembrane region" description="Helical" evidence="6">
    <location>
        <begin position="150"/>
        <end position="171"/>
    </location>
</feature>
<dbReference type="EMBL" id="LT549890">
    <property type="protein sequence ID" value="SAI85137.1"/>
    <property type="molecule type" value="Genomic_DNA"/>
</dbReference>
<dbReference type="Proteomes" id="UP000033106">
    <property type="component" value="Chromosome"/>
</dbReference>
<dbReference type="KEGG" id="ssol:SULB_2336"/>
<evidence type="ECO:0000256" key="5">
    <source>
        <dbReference type="ARBA" id="ARBA00023136"/>
    </source>
</evidence>
<evidence type="ECO:0000313" key="19">
    <source>
        <dbReference type="Proteomes" id="UP000033057"/>
    </source>
</evidence>
<keyword evidence="5 6" id="KW-0472">Membrane</keyword>
<reference evidence="22" key="3">
    <citation type="submission" date="2016-04" db="EMBL/GenBank/DDBJ databases">
        <authorList>
            <person name="Shah S.A."/>
            <person name="Garrett R.A."/>
        </authorList>
    </citation>
    <scope>NUCLEOTIDE SEQUENCE [LARGE SCALE GENOMIC DNA]</scope>
    <source>
        <strain evidence="22">ATCC 35091 / DSM 1616 / JCM 8930 / NBRC 15331 / P1</strain>
    </source>
</reference>
<evidence type="ECO:0000313" key="11">
    <source>
        <dbReference type="EMBL" id="AZF71597.1"/>
    </source>
</evidence>
<dbReference type="PANTHER" id="PTHR42770:SF11">
    <property type="entry name" value="INNER MEMBRANE TRANSPORT PROTEIN YBAT"/>
    <property type="match status" value="1"/>
</dbReference>
<evidence type="ECO:0000313" key="22">
    <source>
        <dbReference type="Proteomes" id="UP000076770"/>
    </source>
</evidence>
<dbReference type="Proteomes" id="UP000594632">
    <property type="component" value="Chromosome"/>
</dbReference>
<evidence type="ECO:0000313" key="15">
    <source>
        <dbReference type="EMBL" id="AZF82052.1"/>
    </source>
</evidence>
<feature type="transmembrane region" description="Helical" evidence="6">
    <location>
        <begin position="93"/>
        <end position="113"/>
    </location>
</feature>
<dbReference type="InterPro" id="IPR050367">
    <property type="entry name" value="APC_superfamily"/>
</dbReference>
<dbReference type="Proteomes" id="UP000278715">
    <property type="component" value="Chromosome"/>
</dbReference>
<dbReference type="EMBL" id="CP011057">
    <property type="protein sequence ID" value="AKA79885.1"/>
    <property type="molecule type" value="Genomic_DNA"/>
</dbReference>
<dbReference type="PANTHER" id="PTHR42770">
    <property type="entry name" value="AMINO ACID TRANSPORTER-RELATED"/>
    <property type="match status" value="1"/>
</dbReference>
<evidence type="ECO:0000313" key="7">
    <source>
        <dbReference type="EMBL" id="AKA74497.1"/>
    </source>
</evidence>
<reference evidence="18" key="2">
    <citation type="submission" date="2016-04" db="EMBL/GenBank/DDBJ databases">
        <authorList>
            <person name="Evans L.H."/>
            <person name="Alamgir A."/>
            <person name="Owens N."/>
            <person name="Weber N.D."/>
            <person name="Virtaneva K."/>
            <person name="Barbian K."/>
            <person name="Babar A."/>
            <person name="Rosenke K."/>
        </authorList>
    </citation>
    <scope>NUCLEOTIDE SEQUENCE</scope>
    <source>
        <strain evidence="18">P1</strain>
    </source>
</reference>
<dbReference type="AlphaFoldDB" id="A0A0E3ME07"/>
<reference evidence="17 30" key="6">
    <citation type="journal article" date="2020" name="Nat. Commun.">
        <title>The structures of two archaeal type IV pili illuminate evolutionary relationships.</title>
        <authorList>
            <person name="Wang F."/>
            <person name="Baquero D.P."/>
            <person name="Su Z."/>
            <person name="Beltran L.C."/>
            <person name="Prangishvili D."/>
            <person name="Krupovic M."/>
            <person name="Egelman E.H."/>
        </authorList>
    </citation>
    <scope>NUCLEOTIDE SEQUENCE [LARGE SCALE GENOMIC DNA]</scope>
    <source>
        <strain evidence="17 30">POZ149</strain>
    </source>
</reference>
<evidence type="ECO:0000313" key="27">
    <source>
        <dbReference type="Proteomes" id="UP000275843"/>
    </source>
</evidence>
<dbReference type="PIRSF" id="PIRSF006060">
    <property type="entry name" value="AA_transporter"/>
    <property type="match status" value="1"/>
</dbReference>
<dbReference type="Pfam" id="PF13520">
    <property type="entry name" value="AA_permease_2"/>
    <property type="match status" value="1"/>
</dbReference>
<proteinExistence type="predicted"/>
<feature type="transmembrane region" description="Helical" evidence="6">
    <location>
        <begin position="311"/>
        <end position="327"/>
    </location>
</feature>
<dbReference type="EMBL" id="CP033241">
    <property type="protein sequence ID" value="AZF84635.1"/>
    <property type="molecule type" value="Genomic_DNA"/>
</dbReference>
<organism evidence="7 20">
    <name type="scientific">Saccharolobus solfataricus</name>
    <name type="common">Sulfolobus solfataricus</name>
    <dbReference type="NCBI Taxonomy" id="2287"/>
    <lineage>
        <taxon>Archaea</taxon>
        <taxon>Thermoproteota</taxon>
        <taxon>Thermoprotei</taxon>
        <taxon>Sulfolobales</taxon>
        <taxon>Sulfolobaceae</taxon>
        <taxon>Saccharolobus</taxon>
    </lineage>
</organism>
<reference evidence="19 20" key="1">
    <citation type="journal article" date="2015" name="Genome Announc.">
        <title>Complete Genome Sequence of Sulfolobus solfataricus Strain 98/2 and Evolved Derivatives.</title>
        <authorList>
            <person name="McCarthy S."/>
            <person name="Gradnigo J."/>
            <person name="Johnson T."/>
            <person name="Payne S."/>
            <person name="Lipzen A."/>
            <person name="Martin J."/>
            <person name="Schackwitz W."/>
            <person name="Moriyama E."/>
            <person name="Blum P."/>
        </authorList>
    </citation>
    <scope>NUCLEOTIDE SEQUENCE [LARGE SCALE GENOMIC DNA]</scope>
    <source>
        <strain evidence="19">98/2 SULC</strain>
        <strain evidence="7">SARC-B</strain>
        <strain evidence="8">SARC-C</strain>
        <strain evidence="9 21">SULA</strain>
        <strain evidence="20">SULB</strain>
    </source>
</reference>
<evidence type="ECO:0000256" key="2">
    <source>
        <dbReference type="ARBA" id="ARBA00022475"/>
    </source>
</evidence>
<evidence type="ECO:0000313" key="28">
    <source>
        <dbReference type="Proteomes" id="UP000278715"/>
    </source>
</evidence>
<evidence type="ECO:0000313" key="18">
    <source>
        <dbReference type="EMBL" id="SAI85137.1"/>
    </source>
</evidence>
<evidence type="ECO:0000313" key="25">
    <source>
        <dbReference type="Proteomes" id="UP000273194"/>
    </source>
</evidence>